<accession>A0A5C4R1Y2</accession>
<dbReference type="GO" id="GO:0016757">
    <property type="term" value="F:glycosyltransferase activity"/>
    <property type="evidence" value="ECO:0007669"/>
    <property type="project" value="UniProtKB-KW"/>
</dbReference>
<organism evidence="5 6">
    <name type="scientific">Paracoccus haeundaensis</name>
    <dbReference type="NCBI Taxonomy" id="225362"/>
    <lineage>
        <taxon>Bacteria</taxon>
        <taxon>Pseudomonadati</taxon>
        <taxon>Pseudomonadota</taxon>
        <taxon>Alphaproteobacteria</taxon>
        <taxon>Rhodobacterales</taxon>
        <taxon>Paracoccaceae</taxon>
        <taxon>Paracoccus</taxon>
    </lineage>
</organism>
<proteinExistence type="inferred from homology"/>
<dbReference type="PANTHER" id="PTHR43179">
    <property type="entry name" value="RHAMNOSYLTRANSFERASE WBBL"/>
    <property type="match status" value="1"/>
</dbReference>
<name>A0A5C4R1Y2_9RHOB</name>
<protein>
    <submittedName>
        <fullName evidence="5">Glycosyltransferase</fullName>
    </submittedName>
</protein>
<evidence type="ECO:0000313" key="6">
    <source>
        <dbReference type="Proteomes" id="UP000304880"/>
    </source>
</evidence>
<keyword evidence="2" id="KW-0328">Glycosyltransferase</keyword>
<dbReference type="PANTHER" id="PTHR43179:SF12">
    <property type="entry name" value="GALACTOFURANOSYLTRANSFERASE GLFT2"/>
    <property type="match status" value="1"/>
</dbReference>
<comment type="caution">
    <text evidence="5">The sequence shown here is derived from an EMBL/GenBank/DDBJ whole genome shotgun (WGS) entry which is preliminary data.</text>
</comment>
<dbReference type="Pfam" id="PF05045">
    <property type="entry name" value="RgpF"/>
    <property type="match status" value="1"/>
</dbReference>
<dbReference type="Pfam" id="PF00535">
    <property type="entry name" value="Glycos_transf_2"/>
    <property type="match status" value="1"/>
</dbReference>
<evidence type="ECO:0000256" key="1">
    <source>
        <dbReference type="ARBA" id="ARBA00006739"/>
    </source>
</evidence>
<evidence type="ECO:0000259" key="4">
    <source>
        <dbReference type="Pfam" id="PF00535"/>
    </source>
</evidence>
<feature type="domain" description="Glycosyltransferase 2-like" evidence="4">
    <location>
        <begin position="1031"/>
        <end position="1207"/>
    </location>
</feature>
<dbReference type="Gene3D" id="3.90.550.10">
    <property type="entry name" value="Spore Coat Polysaccharide Biosynthesis Protein SpsA, Chain A"/>
    <property type="match status" value="1"/>
</dbReference>
<comment type="similarity">
    <text evidence="1">Belongs to the glycosyltransferase 2 family.</text>
</comment>
<dbReference type="InterPro" id="IPR001173">
    <property type="entry name" value="Glyco_trans_2-like"/>
</dbReference>
<dbReference type="EMBL" id="VDDC01000048">
    <property type="protein sequence ID" value="TNH37811.1"/>
    <property type="molecule type" value="Genomic_DNA"/>
</dbReference>
<dbReference type="SUPFAM" id="SSF53448">
    <property type="entry name" value="Nucleotide-diphospho-sugar transferases"/>
    <property type="match status" value="1"/>
</dbReference>
<dbReference type="InterPro" id="IPR029044">
    <property type="entry name" value="Nucleotide-diphossugar_trans"/>
</dbReference>
<dbReference type="Proteomes" id="UP000304880">
    <property type="component" value="Unassembled WGS sequence"/>
</dbReference>
<evidence type="ECO:0000256" key="3">
    <source>
        <dbReference type="ARBA" id="ARBA00022679"/>
    </source>
</evidence>
<sequence>MTPQVTASLEGLSGGPKWRGHFDGVRADGILHGWAFLAADPAAPVELDLYIHDVHLASTRTDVSRTDIDRILAPSGPLRTGFWFTLNDFRREGALDLLRKFGHILPKVNLRDDLRICIAGTQHRLPGAHSHEQHSLNLEPHLPALLQAAVTHLQDGLTGDQISIRDQEILLAANPLFSAEWYDRTHGEVALSGIDPVEHFVRLSSVLERAPGPWFDTAGYLAALPAGQKPALPPVLHYAIHGHDSWWPGQGRFREPSDEETGHRDYAVLIHLYHLDTVPDLQLLIRSFPETVDIFITVPEGSAAHDPKVMALLFPRATQIMTVPNQGQDVAAFLETVRRLKGRGYRFFCKLHSKKGNTYPETWRRVMFDALAATPARVAQTVELFRTNPRVLMAGPEQFWLNGSDFDLGGGQRLRAFATDLGLGVLTHDWGFFAGTCFWIDAELAGLISEKVPMTAFDEVKAPNDVQASRAVERLFGLVCMAVGGQVALSDGYDWTSAPKLSNRKAPGLRLPVGEQPWQFLSRRVREMQAPKIVPRTALQPKQSDPDDLFAEADVALHGAIDVMVCCWNGRPELLQRGLGDLGRQLEQLGLTWGMLVSSSDVQHEFQAASCRNVVMDTLHLRFPPSHPDVRMFSGADLPDPIALSLLRSEHLFRKTDLPEGKELRAALADIADLHAYWRGILTRHKVKMFLIWGNTAPKSRLFIHLCTELGIEYQIIERGHFPGTLSIDPMGQFGTGVLPRLVSHASATAPVRQDPEARFQEIRAWYDAQQDHAAYAQFQKRGTRDLDIMARARAQKRPVILVIGGNDQGGGVVTPDPDPLRVNWFGSSDEAFAIIRGLVSAKFPDALLVLRPHPSQAAQSIDFVLVARETALDDLIDAADLCITVGSTSRAICLLKDKPLLSLGLTELDGLDLGVSVPDATHLLAAIRRHVWSDFAEPYPGNANRRVIADMFDHHLVGINASVPTRHRIQDLAQLLAGRIQRMKTGFLQDHEGREDQISQAMFEDVRDRGRAIFPVDRLRFAGRPRPPISVVLPIYGDYEGTRICFDQLVRYQAENGYRVITVWDRGPDTRLRDLCLEYAEKAGFTYLENSENVGFSGTVNSGILHAGRDDIILLNSDTVPCGDWALRLQDAAYAHPKIASVVPFSNNATIYNVPYLNGMRLPAENPVAWAETLDTRARSVQPFAVEMPVSHGYCTFVKRSMYDRLGLYDEVKFGIGQSEDNEFSLRARMAGFFCVCPTNVVMAHAGSTSFGDEVGKWLENGRAMLRKEFSHYFAEIGHFLKLGDPLDRFRRQIVDYAEPPTEADAAKSETTP</sequence>
<keyword evidence="3 5" id="KW-0808">Transferase</keyword>
<evidence type="ECO:0000313" key="5">
    <source>
        <dbReference type="EMBL" id="TNH37811.1"/>
    </source>
</evidence>
<reference evidence="5 6" key="1">
    <citation type="submission" date="2019-06" db="EMBL/GenBank/DDBJ databases">
        <authorList>
            <person name="Li J."/>
        </authorList>
    </citation>
    <scope>NUCLEOTIDE SEQUENCE [LARGE SCALE GENOMIC DNA]</scope>
    <source>
        <strain evidence="5 6">CGMCC 1.8012</strain>
    </source>
</reference>
<gene>
    <name evidence="5" type="ORF">FHD67_18255</name>
</gene>
<dbReference type="InterPro" id="IPR007739">
    <property type="entry name" value="RgpF"/>
</dbReference>
<evidence type="ECO:0000256" key="2">
    <source>
        <dbReference type="ARBA" id="ARBA00022676"/>
    </source>
</evidence>
<keyword evidence="6" id="KW-1185">Reference proteome</keyword>